<feature type="compositionally biased region" description="Polar residues" evidence="9">
    <location>
        <begin position="529"/>
        <end position="544"/>
    </location>
</feature>
<feature type="transmembrane region" description="Helical" evidence="10">
    <location>
        <begin position="6"/>
        <end position="23"/>
    </location>
</feature>
<dbReference type="InterPro" id="IPR000175">
    <property type="entry name" value="Na/ntran_symport"/>
</dbReference>
<evidence type="ECO:0000256" key="1">
    <source>
        <dbReference type="ARBA" id="ARBA00004141"/>
    </source>
</evidence>
<reference evidence="11" key="1">
    <citation type="journal article" date="2023" name="IScience">
        <title>Live-bearing cockroach genome reveals convergent evolutionary mechanisms linked to viviparity in insects and beyond.</title>
        <authorList>
            <person name="Fouks B."/>
            <person name="Harrison M.C."/>
            <person name="Mikhailova A.A."/>
            <person name="Marchal E."/>
            <person name="English S."/>
            <person name="Carruthers M."/>
            <person name="Jennings E.C."/>
            <person name="Chiamaka E.L."/>
            <person name="Frigard R.A."/>
            <person name="Pippel M."/>
            <person name="Attardo G.M."/>
            <person name="Benoit J.B."/>
            <person name="Bornberg-Bauer E."/>
            <person name="Tobe S.S."/>
        </authorList>
    </citation>
    <scope>NUCLEOTIDE SEQUENCE</scope>
    <source>
        <strain evidence="11">Stay&amp;Tobe</strain>
    </source>
</reference>
<dbReference type="SUPFAM" id="SSF161070">
    <property type="entry name" value="SNF-like"/>
    <property type="match status" value="1"/>
</dbReference>
<feature type="transmembrane region" description="Helical" evidence="10">
    <location>
        <begin position="250"/>
        <end position="273"/>
    </location>
</feature>
<gene>
    <name evidence="11" type="ORF">L9F63_017587</name>
</gene>
<feature type="compositionally biased region" description="Acidic residues" evidence="9">
    <location>
        <begin position="508"/>
        <end position="520"/>
    </location>
</feature>
<dbReference type="AlphaFoldDB" id="A0AAD7ZYK8"/>
<feature type="binding site" evidence="8">
    <location>
        <position position="259"/>
    </location>
    <ligand>
        <name>Na(+)</name>
        <dbReference type="ChEBI" id="CHEBI:29101"/>
        <label>1</label>
    </ligand>
</feature>
<dbReference type="Pfam" id="PF00209">
    <property type="entry name" value="SNF"/>
    <property type="match status" value="1"/>
</dbReference>
<keyword evidence="8" id="KW-0915">Sodium</keyword>
<name>A0AAD7ZYK8_DIPPU</name>
<accession>A0AAD7ZYK8</accession>
<feature type="transmembrane region" description="Helical" evidence="10">
    <location>
        <begin position="35"/>
        <end position="54"/>
    </location>
</feature>
<dbReference type="Proteomes" id="UP001233999">
    <property type="component" value="Unassembled WGS sequence"/>
</dbReference>
<evidence type="ECO:0000256" key="6">
    <source>
        <dbReference type="ARBA" id="ARBA00022989"/>
    </source>
</evidence>
<feature type="transmembrane region" description="Helical" evidence="10">
    <location>
        <begin position="176"/>
        <end position="196"/>
    </location>
</feature>
<feature type="transmembrane region" description="Helical" evidence="10">
    <location>
        <begin position="352"/>
        <end position="370"/>
    </location>
</feature>
<evidence type="ECO:0000256" key="4">
    <source>
        <dbReference type="ARBA" id="ARBA00022692"/>
    </source>
</evidence>
<comment type="similarity">
    <text evidence="2">Belongs to the sodium:neurotransmitter symporter (SNF) (TC 2.A.22) family.</text>
</comment>
<feature type="transmembrane region" description="Helical" evidence="10">
    <location>
        <begin position="398"/>
        <end position="418"/>
    </location>
</feature>
<comment type="caution">
    <text evidence="11">The sequence shown here is derived from an EMBL/GenBank/DDBJ whole genome shotgun (WGS) entry which is preliminary data.</text>
</comment>
<reference evidence="11" key="2">
    <citation type="submission" date="2023-05" db="EMBL/GenBank/DDBJ databases">
        <authorList>
            <person name="Fouks B."/>
        </authorList>
    </citation>
    <scope>NUCLEOTIDE SEQUENCE</scope>
    <source>
        <strain evidence="11">Stay&amp;Tobe</strain>
        <tissue evidence="11">Testes</tissue>
    </source>
</reference>
<keyword evidence="6 10" id="KW-1133">Transmembrane helix</keyword>
<protein>
    <submittedName>
        <fullName evidence="11">Uncharacterized protein</fullName>
    </submittedName>
</protein>
<feature type="binding site" evidence="8">
    <location>
        <position position="227"/>
    </location>
    <ligand>
        <name>Na(+)</name>
        <dbReference type="ChEBI" id="CHEBI:29101"/>
        <label>1</label>
    </ligand>
</feature>
<keyword evidence="3" id="KW-0813">Transport</keyword>
<keyword evidence="7 10" id="KW-0472">Membrane</keyword>
<feature type="transmembrane region" description="Helical" evidence="10">
    <location>
        <begin position="151"/>
        <end position="171"/>
    </location>
</feature>
<evidence type="ECO:0000313" key="11">
    <source>
        <dbReference type="EMBL" id="KAJ9589128.1"/>
    </source>
</evidence>
<evidence type="ECO:0000256" key="9">
    <source>
        <dbReference type="SAM" id="MobiDB-lite"/>
    </source>
</evidence>
<dbReference type="PANTHER" id="PTHR11616">
    <property type="entry name" value="SODIUM/CHLORIDE DEPENDENT TRANSPORTER"/>
    <property type="match status" value="1"/>
</dbReference>
<evidence type="ECO:0000256" key="8">
    <source>
        <dbReference type="PIRSR" id="PIRSR600175-1"/>
    </source>
</evidence>
<organism evidence="11 12">
    <name type="scientific">Diploptera punctata</name>
    <name type="common">Pacific beetle cockroach</name>
    <dbReference type="NCBI Taxonomy" id="6984"/>
    <lineage>
        <taxon>Eukaryota</taxon>
        <taxon>Metazoa</taxon>
        <taxon>Ecdysozoa</taxon>
        <taxon>Arthropoda</taxon>
        <taxon>Hexapoda</taxon>
        <taxon>Insecta</taxon>
        <taxon>Pterygota</taxon>
        <taxon>Neoptera</taxon>
        <taxon>Polyneoptera</taxon>
        <taxon>Dictyoptera</taxon>
        <taxon>Blattodea</taxon>
        <taxon>Blaberoidea</taxon>
        <taxon>Blaberidae</taxon>
        <taxon>Diplopterinae</taxon>
        <taxon>Diploptera</taxon>
    </lineage>
</organism>
<feature type="region of interest" description="Disordered" evidence="9">
    <location>
        <begin position="505"/>
        <end position="554"/>
    </location>
</feature>
<sequence>LTVYHCILVYSIFVIPFIDMELFLGQYSKLNCLQFGKITPLAFGLGATMMLLALTRTVSNSALLGDTILYMFRCIERPWLECHAPEKDAKNFYKCIALPKINEQGADLWSENPQARLSSYIYWRDVILKTNDTGTEIFGPLVIPRLACMTGIWIALCALFLMALGVGLIFITKICVWTIIFCSSILIFSLMITPGASKYLSQIFWTNFKDLTSPKVYIYAIHVCLRSLSLGQGAHMLIGNYMKETWSTSLCAIFIAIINVIVTLFVYICQYSALGILSTVYNQNLGDLHDIEKNFAFSTIPHALGAMSFSRLVSFFYFLDIFCFTAGNTIALCYVIYYTISNIREEMKTYKTYIITGICLACYLLGLSLITETSPNQVVTVFYYIDKHTEELYLNCNFWITMFVYFVYLLPVVLGAFYKVYKNLRKHNLVAVLKPEEDWGPPDPELRKLRNTMNPRLETRVNRRSYLCKHKCLLKSSYLKRVITEEERWYEYYVAMLDSMGSVSEETMSIEEEEEEEDELIASKRDTSSDYSQISNVSLKSTPVESRASVKKPT</sequence>
<dbReference type="GO" id="GO:0005886">
    <property type="term" value="C:plasma membrane"/>
    <property type="evidence" value="ECO:0007669"/>
    <property type="project" value="TreeGrafter"/>
</dbReference>
<dbReference type="InterPro" id="IPR037272">
    <property type="entry name" value="SNS_sf"/>
</dbReference>
<evidence type="ECO:0000256" key="3">
    <source>
        <dbReference type="ARBA" id="ARBA00022448"/>
    </source>
</evidence>
<dbReference type="GO" id="GO:0089718">
    <property type="term" value="P:amino acid import across plasma membrane"/>
    <property type="evidence" value="ECO:0007669"/>
    <property type="project" value="TreeGrafter"/>
</dbReference>
<evidence type="ECO:0000256" key="5">
    <source>
        <dbReference type="ARBA" id="ARBA00022847"/>
    </source>
</evidence>
<evidence type="ECO:0000313" key="12">
    <source>
        <dbReference type="Proteomes" id="UP001233999"/>
    </source>
</evidence>
<dbReference type="GO" id="GO:0005283">
    <property type="term" value="F:amino acid:sodium symporter activity"/>
    <property type="evidence" value="ECO:0007669"/>
    <property type="project" value="TreeGrafter"/>
</dbReference>
<keyword evidence="12" id="KW-1185">Reference proteome</keyword>
<keyword evidence="4 10" id="KW-0812">Transmembrane</keyword>
<keyword evidence="8" id="KW-0479">Metal-binding</keyword>
<dbReference type="PANTHER" id="PTHR11616:SF241">
    <property type="entry name" value="SODIUM- AND CHLORIDE-DEPENDENT GLYCINE TRANSPORTER 2"/>
    <property type="match status" value="1"/>
</dbReference>
<feature type="non-terminal residue" evidence="11">
    <location>
        <position position="1"/>
    </location>
</feature>
<evidence type="ECO:0000256" key="10">
    <source>
        <dbReference type="SAM" id="Phobius"/>
    </source>
</evidence>
<evidence type="ECO:0000256" key="2">
    <source>
        <dbReference type="ARBA" id="ARBA00006459"/>
    </source>
</evidence>
<dbReference type="GO" id="GO:0046872">
    <property type="term" value="F:metal ion binding"/>
    <property type="evidence" value="ECO:0007669"/>
    <property type="project" value="UniProtKB-KW"/>
</dbReference>
<proteinExistence type="inferred from homology"/>
<keyword evidence="5" id="KW-0769">Symport</keyword>
<evidence type="ECO:0000256" key="7">
    <source>
        <dbReference type="ARBA" id="ARBA00023136"/>
    </source>
</evidence>
<feature type="transmembrane region" description="Helical" evidence="10">
    <location>
        <begin position="315"/>
        <end position="340"/>
    </location>
</feature>
<comment type="subcellular location">
    <subcellularLocation>
        <location evidence="1">Membrane</location>
        <topology evidence="1">Multi-pass membrane protein</topology>
    </subcellularLocation>
</comment>
<dbReference type="PROSITE" id="PS50267">
    <property type="entry name" value="NA_NEUROTRAN_SYMP_3"/>
    <property type="match status" value="1"/>
</dbReference>
<dbReference type="EMBL" id="JASPKZ010005275">
    <property type="protein sequence ID" value="KAJ9589128.1"/>
    <property type="molecule type" value="Genomic_DNA"/>
</dbReference>